<evidence type="ECO:0000313" key="6">
    <source>
        <dbReference type="Proteomes" id="UP000066529"/>
    </source>
</evidence>
<keyword evidence="3" id="KW-0378">Hydrolase</keyword>
<dbReference type="Gene3D" id="2.40.10.10">
    <property type="entry name" value="Trypsin-like serine proteases"/>
    <property type="match status" value="2"/>
</dbReference>
<evidence type="ECO:0000256" key="3">
    <source>
        <dbReference type="ARBA" id="ARBA00022801"/>
    </source>
</evidence>
<dbReference type="InterPro" id="IPR043504">
    <property type="entry name" value="Peptidase_S1_PA_chymotrypsin"/>
</dbReference>
<keyword evidence="4" id="KW-0720">Serine protease</keyword>
<dbReference type="STRING" id="523844.MSTHT_0702"/>
<keyword evidence="1" id="KW-0645">Protease</keyword>
<dbReference type="InterPro" id="IPR050966">
    <property type="entry name" value="Glutamyl_endopeptidase"/>
</dbReference>
<dbReference type="Proteomes" id="UP000066529">
    <property type="component" value="Chromosome"/>
</dbReference>
<gene>
    <name evidence="5" type="ORF">MSTHT_0702</name>
</gene>
<name>A0A0E3KYC8_METTT</name>
<dbReference type="GeneID" id="41601272"/>
<dbReference type="Pfam" id="PF13365">
    <property type="entry name" value="Trypsin_2"/>
    <property type="match status" value="1"/>
</dbReference>
<accession>A0A0E3KYC8</accession>
<evidence type="ECO:0000256" key="2">
    <source>
        <dbReference type="ARBA" id="ARBA00022729"/>
    </source>
</evidence>
<dbReference type="PROSITE" id="PS00673">
    <property type="entry name" value="V8_SER"/>
    <property type="match status" value="1"/>
</dbReference>
<dbReference type="KEGG" id="mthr:MSTHT_0702"/>
<dbReference type="SUPFAM" id="SSF50494">
    <property type="entry name" value="Trypsin-like serine proteases"/>
    <property type="match status" value="1"/>
</dbReference>
<keyword evidence="2" id="KW-0732">Signal</keyword>
<sequence>MEDIQKLMEMPVNELLQELRARETKTGKTAMAVPAEPSESLREFDDATIVGVLKEKQRVIYGIDDRIDVCYLPDGPDKDDVDSVVALFRASKVIDNGDGTSTLQTSNFGESKNLCPGERFRNQPTGAFCSGFLVAPDIIATAGHCVNAGNVTNVRFVFGFRMRDSNTAETIIDNTEIYRGVELIGREEAGHGADWALVRIDRPVTNHRIARIRRNGKVSDTQKLHVIGHPAGLPTKFAGGASIRDNQKGAFFTANLDTYGGNSGSPVFNSETHEVEGILVRGETDFVSQGTCNVSLVCPSSGCRGEDCTRTTEFQHLVPEPSSLQEQPIPR</sequence>
<dbReference type="OrthoDB" id="133782at2157"/>
<organism evidence="5 6">
    <name type="scientific">Methanosarcina thermophila (strain ATCC 43570 / DSM 1825 / OCM 12 / VKM B-1830 / TM-1)</name>
    <dbReference type="NCBI Taxonomy" id="523844"/>
    <lineage>
        <taxon>Archaea</taxon>
        <taxon>Methanobacteriati</taxon>
        <taxon>Methanobacteriota</taxon>
        <taxon>Stenosarchaea group</taxon>
        <taxon>Methanomicrobia</taxon>
        <taxon>Methanosarcinales</taxon>
        <taxon>Methanosarcinaceae</taxon>
        <taxon>Methanosarcina</taxon>
    </lineage>
</organism>
<dbReference type="AlphaFoldDB" id="A0A0E3KYC8"/>
<evidence type="ECO:0000256" key="1">
    <source>
        <dbReference type="ARBA" id="ARBA00022670"/>
    </source>
</evidence>
<dbReference type="RefSeq" id="WP_048166622.1">
    <property type="nucleotide sequence ID" value="NZ_CP009501.1"/>
</dbReference>
<dbReference type="PATRIC" id="fig|523844.20.peg.898"/>
<dbReference type="InterPro" id="IPR000126">
    <property type="entry name" value="V8_ser_AS"/>
</dbReference>
<evidence type="ECO:0000256" key="4">
    <source>
        <dbReference type="ARBA" id="ARBA00022825"/>
    </source>
</evidence>
<dbReference type="PANTHER" id="PTHR15462:SF8">
    <property type="entry name" value="SERINE PROTEASE"/>
    <property type="match status" value="1"/>
</dbReference>
<dbReference type="PANTHER" id="PTHR15462">
    <property type="entry name" value="SERINE PROTEASE"/>
    <property type="match status" value="1"/>
</dbReference>
<dbReference type="InterPro" id="IPR009003">
    <property type="entry name" value="Peptidase_S1_PA"/>
</dbReference>
<dbReference type="GO" id="GO:0006508">
    <property type="term" value="P:proteolysis"/>
    <property type="evidence" value="ECO:0007669"/>
    <property type="project" value="UniProtKB-KW"/>
</dbReference>
<evidence type="ECO:0008006" key="7">
    <source>
        <dbReference type="Google" id="ProtNLM"/>
    </source>
</evidence>
<evidence type="ECO:0000313" key="5">
    <source>
        <dbReference type="EMBL" id="AKB12460.1"/>
    </source>
</evidence>
<reference evidence="5 6" key="1">
    <citation type="submission" date="2014-07" db="EMBL/GenBank/DDBJ databases">
        <title>Methanogenic archaea and the global carbon cycle.</title>
        <authorList>
            <person name="Henriksen J.R."/>
            <person name="Luke J."/>
            <person name="Reinhart S."/>
            <person name="Benedict M.N."/>
            <person name="Youngblut N.D."/>
            <person name="Metcalf M.E."/>
            <person name="Whitaker R.J."/>
            <person name="Metcalf W.W."/>
        </authorList>
    </citation>
    <scope>NUCLEOTIDE SEQUENCE [LARGE SCALE GENOMIC DNA]</scope>
    <source>
        <strain evidence="6">ATCC 43570 / DSM 1825 / OCM 12 / VKM B-1830 / TM-1</strain>
    </source>
</reference>
<dbReference type="EMBL" id="CP009501">
    <property type="protein sequence ID" value="AKB12460.1"/>
    <property type="molecule type" value="Genomic_DNA"/>
</dbReference>
<dbReference type="GO" id="GO:0008236">
    <property type="term" value="F:serine-type peptidase activity"/>
    <property type="evidence" value="ECO:0007669"/>
    <property type="project" value="UniProtKB-KW"/>
</dbReference>
<proteinExistence type="predicted"/>
<protein>
    <recommendedName>
        <fullName evidence="7">Serine protease</fullName>
    </recommendedName>
</protein>
<dbReference type="HOGENOM" id="CLU_076848_0_0_2"/>